<name>A0A0C1RP74_9CYAN</name>
<dbReference type="AlphaFoldDB" id="A0A0C1RP74"/>
<organism evidence="1">
    <name type="scientific">Tolypothrix bouteillei VB521301</name>
    <dbReference type="NCBI Taxonomy" id="1479485"/>
    <lineage>
        <taxon>Bacteria</taxon>
        <taxon>Bacillati</taxon>
        <taxon>Cyanobacteriota</taxon>
        <taxon>Cyanophyceae</taxon>
        <taxon>Nostocales</taxon>
        <taxon>Tolypothrichaceae</taxon>
        <taxon>Tolypothrix</taxon>
    </lineage>
</organism>
<protein>
    <submittedName>
        <fullName evidence="1">Uncharacterized protein</fullName>
    </submittedName>
</protein>
<dbReference type="EMBL" id="JHEG02000003">
    <property type="protein sequence ID" value="KIE13825.1"/>
    <property type="molecule type" value="Genomic_DNA"/>
</dbReference>
<reference evidence="1" key="1">
    <citation type="journal article" date="2015" name="Genome Announc.">
        <title>Draft Genome Sequence of Tolypothrix boutellei Strain VB521301.</title>
        <authorList>
            <person name="Chandrababunaidu M.M."/>
            <person name="Singh D."/>
            <person name="Sen D."/>
            <person name="Bhan S."/>
            <person name="Das S."/>
            <person name="Gupta A."/>
            <person name="Adhikary S.P."/>
            <person name="Tripathy S."/>
        </authorList>
    </citation>
    <scope>NUCLEOTIDE SEQUENCE</scope>
    <source>
        <strain evidence="1">VB521301</strain>
    </source>
</reference>
<proteinExistence type="predicted"/>
<comment type="caution">
    <text evidence="1">The sequence shown here is derived from an EMBL/GenBank/DDBJ whole genome shotgun (WGS) entry which is preliminary data.</text>
</comment>
<accession>A0A0C1RP74</accession>
<sequence>MWGEGIVKMGKITRTFRTMMRSFHPLAGRGNCKDEFALSVEVLANIVSIPLRGDVSGRVHFWKPYYKRVSDPLIDTTFLLNKASFIEKKLGIFLSETLARRAIDTSQRSYALFKGLASGVDELQHISWNIYHITYFVKPLIKSDRPWRKLKERLSLADYF</sequence>
<evidence type="ECO:0000313" key="1">
    <source>
        <dbReference type="EMBL" id="KIE13825.1"/>
    </source>
</evidence>
<gene>
    <name evidence="1" type="ORF">DA73_0201770</name>
</gene>